<sequence length="318" mass="36633">MMIDVFVYTGGEQEAPRMVRHIIIDRSVKIIPARAFQYRFQLLSVEMHEDVEKIEEFGFDNCHSLTGIKLLGVREVEQFAFFSCDRLCEVEFGDKLEIIGRNAFSGCPIRSMKLPSIRTIEHGAFNNCLQLTEVEFGSYLERIVYDSFIHCHNLRRIAIPLKDSIFSLGTTTGQQQYNHFNHCDNLITVDLVGGVNKTISSLLLQSWKDDLNAEIGFVNELLPNTHVSEKTDLIRQSIPFVIQRTEHYKAEHNKLLKEHMTLLELGIWKAKLDEKEEEFLEGRAKRAEVDVESMRKEKRIKSGASIVIKNFLPFLKLG</sequence>
<gene>
    <name evidence="1" type="ORF">QTG54_011186</name>
</gene>
<evidence type="ECO:0008006" key="3">
    <source>
        <dbReference type="Google" id="ProtNLM"/>
    </source>
</evidence>
<proteinExistence type="predicted"/>
<dbReference type="Gene3D" id="3.80.10.10">
    <property type="entry name" value="Ribonuclease Inhibitor"/>
    <property type="match status" value="1"/>
</dbReference>
<dbReference type="AlphaFoldDB" id="A0AAD9D8G9"/>
<evidence type="ECO:0000313" key="2">
    <source>
        <dbReference type="Proteomes" id="UP001224775"/>
    </source>
</evidence>
<reference evidence="1" key="1">
    <citation type="submission" date="2023-06" db="EMBL/GenBank/DDBJ databases">
        <title>Survivors Of The Sea: Transcriptome response of Skeletonema marinoi to long-term dormancy.</title>
        <authorList>
            <person name="Pinder M.I.M."/>
            <person name="Kourtchenko O."/>
            <person name="Robertson E.K."/>
            <person name="Larsson T."/>
            <person name="Maumus F."/>
            <person name="Osuna-Cruz C.M."/>
            <person name="Vancaester E."/>
            <person name="Stenow R."/>
            <person name="Vandepoele K."/>
            <person name="Ploug H."/>
            <person name="Bruchert V."/>
            <person name="Godhe A."/>
            <person name="Topel M."/>
        </authorList>
    </citation>
    <scope>NUCLEOTIDE SEQUENCE</scope>
    <source>
        <strain evidence="1">R05AC</strain>
    </source>
</reference>
<name>A0AAD9D8G9_9STRA</name>
<dbReference type="InterPro" id="IPR053139">
    <property type="entry name" value="Surface_bspA-like"/>
</dbReference>
<protein>
    <recommendedName>
        <fullName evidence="3">Leucine-rich repeat domain-containing protein</fullName>
    </recommendedName>
</protein>
<organism evidence="1 2">
    <name type="scientific">Skeletonema marinoi</name>
    <dbReference type="NCBI Taxonomy" id="267567"/>
    <lineage>
        <taxon>Eukaryota</taxon>
        <taxon>Sar</taxon>
        <taxon>Stramenopiles</taxon>
        <taxon>Ochrophyta</taxon>
        <taxon>Bacillariophyta</taxon>
        <taxon>Coscinodiscophyceae</taxon>
        <taxon>Thalassiosirophycidae</taxon>
        <taxon>Thalassiosirales</taxon>
        <taxon>Skeletonemataceae</taxon>
        <taxon>Skeletonema</taxon>
        <taxon>Skeletonema marinoi-dohrnii complex</taxon>
    </lineage>
</organism>
<accession>A0AAD9D8G9</accession>
<dbReference type="InterPro" id="IPR032675">
    <property type="entry name" value="LRR_dom_sf"/>
</dbReference>
<dbReference type="Proteomes" id="UP001224775">
    <property type="component" value="Unassembled WGS sequence"/>
</dbReference>
<dbReference type="PANTHER" id="PTHR45661">
    <property type="entry name" value="SURFACE ANTIGEN"/>
    <property type="match status" value="1"/>
</dbReference>
<dbReference type="InterPro" id="IPR026906">
    <property type="entry name" value="LRR_5"/>
</dbReference>
<dbReference type="EMBL" id="JATAAI010000022">
    <property type="protein sequence ID" value="KAK1737892.1"/>
    <property type="molecule type" value="Genomic_DNA"/>
</dbReference>
<dbReference type="PANTHER" id="PTHR45661:SF3">
    <property type="entry name" value="IG-LIKE DOMAIN-CONTAINING PROTEIN"/>
    <property type="match status" value="1"/>
</dbReference>
<evidence type="ECO:0000313" key="1">
    <source>
        <dbReference type="EMBL" id="KAK1737892.1"/>
    </source>
</evidence>
<keyword evidence="2" id="KW-1185">Reference proteome</keyword>
<dbReference type="Pfam" id="PF13306">
    <property type="entry name" value="LRR_5"/>
    <property type="match status" value="1"/>
</dbReference>
<dbReference type="SUPFAM" id="SSF52058">
    <property type="entry name" value="L domain-like"/>
    <property type="match status" value="1"/>
</dbReference>
<comment type="caution">
    <text evidence="1">The sequence shown here is derived from an EMBL/GenBank/DDBJ whole genome shotgun (WGS) entry which is preliminary data.</text>
</comment>